<sequence>MSLGRAGLQCSGVFMFVSTVDPSLQELQRYGRLWRVCPKKKCHDGPKNETQDLSLGFTWTNKAVITMSMGGGDCLPSGDTSALPAYTIKNHNIDCTVGAVAGQPAATQRVAGSIPARSSSLCDPQIVIPGLCVIYKPVNEQTDNLMVSNRRRQWTPGTLEELQQT</sequence>
<gene>
    <name evidence="1" type="ORF">SFRICE_031263</name>
</gene>
<dbReference type="EMBL" id="ODYU01002649">
    <property type="protein sequence ID" value="SOQ40432.1"/>
    <property type="molecule type" value="Genomic_DNA"/>
</dbReference>
<evidence type="ECO:0000313" key="1">
    <source>
        <dbReference type="EMBL" id="SOQ40432.1"/>
    </source>
</evidence>
<organism evidence="1">
    <name type="scientific">Spodoptera frugiperda</name>
    <name type="common">Fall armyworm</name>
    <dbReference type="NCBI Taxonomy" id="7108"/>
    <lineage>
        <taxon>Eukaryota</taxon>
        <taxon>Metazoa</taxon>
        <taxon>Ecdysozoa</taxon>
        <taxon>Arthropoda</taxon>
        <taxon>Hexapoda</taxon>
        <taxon>Insecta</taxon>
        <taxon>Pterygota</taxon>
        <taxon>Neoptera</taxon>
        <taxon>Endopterygota</taxon>
        <taxon>Lepidoptera</taxon>
        <taxon>Glossata</taxon>
        <taxon>Ditrysia</taxon>
        <taxon>Noctuoidea</taxon>
        <taxon>Noctuidae</taxon>
        <taxon>Amphipyrinae</taxon>
        <taxon>Spodoptera</taxon>
    </lineage>
</organism>
<protein>
    <submittedName>
        <fullName evidence="1">SFRICE_031263</fullName>
    </submittedName>
</protein>
<dbReference type="AlphaFoldDB" id="A0A2H1VJ34"/>
<reference evidence="1" key="1">
    <citation type="submission" date="2016-07" db="EMBL/GenBank/DDBJ databases">
        <authorList>
            <person name="Bretaudeau A."/>
        </authorList>
    </citation>
    <scope>NUCLEOTIDE SEQUENCE</scope>
    <source>
        <strain evidence="1">Rice</strain>
        <tissue evidence="1">Whole body</tissue>
    </source>
</reference>
<accession>A0A2H1VJ34</accession>
<proteinExistence type="predicted"/>
<name>A0A2H1VJ34_SPOFR</name>